<gene>
    <name evidence="5" type="ORF">ORQ98_25265</name>
</gene>
<dbReference type="InterPro" id="IPR020568">
    <property type="entry name" value="Ribosomal_Su5_D2-typ_SF"/>
</dbReference>
<dbReference type="NCBIfam" id="NF007365">
    <property type="entry name" value="PRK09862.1"/>
    <property type="match status" value="1"/>
</dbReference>
<comment type="caution">
    <text evidence="5">The sequence shown here is derived from an EMBL/GenBank/DDBJ whole genome shotgun (WGS) entry which is preliminary data.</text>
</comment>
<dbReference type="EMBL" id="JAPMOU010000058">
    <property type="protein sequence ID" value="MDE1465279.1"/>
    <property type="molecule type" value="Genomic_DNA"/>
</dbReference>
<dbReference type="SMART" id="SM00382">
    <property type="entry name" value="AAA"/>
    <property type="match status" value="1"/>
</dbReference>
<keyword evidence="2" id="KW-0547">Nucleotide-binding</keyword>
<organism evidence="5 6">
    <name type="scientific">Spartinivicinus poritis</name>
    <dbReference type="NCBI Taxonomy" id="2994640"/>
    <lineage>
        <taxon>Bacteria</taxon>
        <taxon>Pseudomonadati</taxon>
        <taxon>Pseudomonadota</taxon>
        <taxon>Gammaproteobacteria</taxon>
        <taxon>Oceanospirillales</taxon>
        <taxon>Zooshikellaceae</taxon>
        <taxon>Spartinivicinus</taxon>
    </lineage>
</organism>
<comment type="similarity">
    <text evidence="1">Belongs to the Mg-chelatase subunits D/I family. ComM subfamily.</text>
</comment>
<evidence type="ECO:0000256" key="3">
    <source>
        <dbReference type="ARBA" id="ARBA00022840"/>
    </source>
</evidence>
<dbReference type="SUPFAM" id="SSF52540">
    <property type="entry name" value="P-loop containing nucleoside triphosphate hydrolases"/>
    <property type="match status" value="1"/>
</dbReference>
<reference evidence="5 6" key="1">
    <citation type="submission" date="2022-11" db="EMBL/GenBank/DDBJ databases">
        <title>Spartinivicinus poritis sp. nov., isolated from scleractinian coral Porites lutea.</title>
        <authorList>
            <person name="Zhang G."/>
            <person name="Cai L."/>
            <person name="Wei Q."/>
        </authorList>
    </citation>
    <scope>NUCLEOTIDE SEQUENCE [LARGE SCALE GENOMIC DNA]</scope>
    <source>
        <strain evidence="5 6">A2-2</strain>
    </source>
</reference>
<keyword evidence="6" id="KW-1185">Reference proteome</keyword>
<dbReference type="InterPro" id="IPR001208">
    <property type="entry name" value="MCM_dom"/>
</dbReference>
<protein>
    <submittedName>
        <fullName evidence="5">YifB family Mg chelatase-like AAA ATPase</fullName>
    </submittedName>
</protein>
<dbReference type="Pfam" id="PF01078">
    <property type="entry name" value="Mg_chelatase"/>
    <property type="match status" value="1"/>
</dbReference>
<dbReference type="InterPro" id="IPR045006">
    <property type="entry name" value="CHLI-like"/>
</dbReference>
<dbReference type="InterPro" id="IPR000523">
    <property type="entry name" value="Mg_chelatse_chII-like_cat_dom"/>
</dbReference>
<dbReference type="PRINTS" id="PR01657">
    <property type="entry name" value="MCMFAMILY"/>
</dbReference>
<keyword evidence="3" id="KW-0067">ATP-binding</keyword>
<dbReference type="RefSeq" id="WP_274691588.1">
    <property type="nucleotide sequence ID" value="NZ_JAPMOU010000058.1"/>
</dbReference>
<sequence length="506" mass="55129">MSLAVVYTRAQVGIYSPLVTVETHLANGLPGFSIVGLPEAAVKESKDRVRSALQNANFEFPTKRITVNLAPADLPKEGGRYDLAIAIGILAASGQIATEQLANYEFLGELALSGELRSVKGALTSAIACQNAHRHLVVPSGISSQEASLVESLTVYEADNILSVCGHFNQSTPLKQATHKAEYNKITTTMPDLCEVKGQMHAKRALEIAAAGGHNLLFFGPPGSGKTMLASRLPSILPPLTTNQALATQAVYSIAGKPVNLAQWGQRPFRAPHHTASAVALVGGGSHPKPGEISLAHHGVLFLDELPEFSRKVLEVLREPLESGEIVISRASHQITYPAAQFQLIAAMNPCPCGYLGDSQHNCYCTAEQVRRYRNKLSGPLLDRIDMHVEVSAMPQTLLTQPLPQLKTEASAQVKKRVEQAQQQQLTRQQKTNQGLSTIELETHCQLTKATRQWLSQVIQKLKLSARAYHRVLKVARTIADLEQQNQISQKHLMEAISYRKLDRGA</sequence>
<proteinExistence type="inferred from homology"/>
<dbReference type="InterPro" id="IPR003593">
    <property type="entry name" value="AAA+_ATPase"/>
</dbReference>
<dbReference type="InterPro" id="IPR025158">
    <property type="entry name" value="Mg_chelat-rel_C"/>
</dbReference>
<dbReference type="InterPro" id="IPR027417">
    <property type="entry name" value="P-loop_NTPase"/>
</dbReference>
<dbReference type="InterPro" id="IPR004482">
    <property type="entry name" value="Mg_chelat-rel"/>
</dbReference>
<feature type="domain" description="AAA+ ATPase" evidence="4">
    <location>
        <begin position="212"/>
        <end position="395"/>
    </location>
</feature>
<dbReference type="NCBIfam" id="TIGR00368">
    <property type="entry name" value="YifB family Mg chelatase-like AAA ATPase"/>
    <property type="match status" value="1"/>
</dbReference>
<dbReference type="Pfam" id="PF13541">
    <property type="entry name" value="ChlI"/>
    <property type="match status" value="1"/>
</dbReference>
<dbReference type="CDD" id="cd00009">
    <property type="entry name" value="AAA"/>
    <property type="match status" value="1"/>
</dbReference>
<dbReference type="Pfam" id="PF13335">
    <property type="entry name" value="Mg_chelatase_C"/>
    <property type="match status" value="1"/>
</dbReference>
<dbReference type="Proteomes" id="UP001528823">
    <property type="component" value="Unassembled WGS sequence"/>
</dbReference>
<dbReference type="Gene3D" id="3.30.230.10">
    <property type="match status" value="1"/>
</dbReference>
<evidence type="ECO:0000259" key="4">
    <source>
        <dbReference type="SMART" id="SM00382"/>
    </source>
</evidence>
<dbReference type="Gene3D" id="3.40.50.300">
    <property type="entry name" value="P-loop containing nucleotide triphosphate hydrolases"/>
    <property type="match status" value="1"/>
</dbReference>
<evidence type="ECO:0000313" key="5">
    <source>
        <dbReference type="EMBL" id="MDE1465279.1"/>
    </source>
</evidence>
<dbReference type="PANTHER" id="PTHR32039:SF7">
    <property type="entry name" value="COMPETENCE PROTEIN COMM"/>
    <property type="match status" value="1"/>
</dbReference>
<evidence type="ECO:0000256" key="1">
    <source>
        <dbReference type="ARBA" id="ARBA00006354"/>
    </source>
</evidence>
<evidence type="ECO:0000313" key="6">
    <source>
        <dbReference type="Proteomes" id="UP001528823"/>
    </source>
</evidence>
<name>A0ABT5UFW0_9GAMM</name>
<dbReference type="PANTHER" id="PTHR32039">
    <property type="entry name" value="MAGNESIUM-CHELATASE SUBUNIT CHLI"/>
    <property type="match status" value="1"/>
</dbReference>
<evidence type="ECO:0000256" key="2">
    <source>
        <dbReference type="ARBA" id="ARBA00022741"/>
    </source>
</evidence>
<accession>A0ABT5UFW0</accession>
<dbReference type="SUPFAM" id="SSF54211">
    <property type="entry name" value="Ribosomal protein S5 domain 2-like"/>
    <property type="match status" value="1"/>
</dbReference>
<dbReference type="InterPro" id="IPR014721">
    <property type="entry name" value="Ribsml_uS5_D2-typ_fold_subgr"/>
</dbReference>